<accession>A0AAQ3MIS4</accession>
<proteinExistence type="predicted"/>
<feature type="region of interest" description="Disordered" evidence="1">
    <location>
        <begin position="154"/>
        <end position="260"/>
    </location>
</feature>
<feature type="region of interest" description="Disordered" evidence="1">
    <location>
        <begin position="77"/>
        <end position="125"/>
    </location>
</feature>
<feature type="compositionally biased region" description="Polar residues" evidence="1">
    <location>
        <begin position="185"/>
        <end position="237"/>
    </location>
</feature>
<gene>
    <name evidence="2" type="ORF">V8G54_037037</name>
</gene>
<name>A0AAQ3MIS4_VIGMU</name>
<evidence type="ECO:0000256" key="1">
    <source>
        <dbReference type="SAM" id="MobiDB-lite"/>
    </source>
</evidence>
<feature type="compositionally biased region" description="Polar residues" evidence="1">
    <location>
        <begin position="87"/>
        <end position="114"/>
    </location>
</feature>
<reference evidence="2 3" key="1">
    <citation type="journal article" date="2023" name="Life. Sci Alliance">
        <title>Evolutionary insights into 3D genome organization and epigenetic landscape of Vigna mungo.</title>
        <authorList>
            <person name="Junaid A."/>
            <person name="Singh B."/>
            <person name="Bhatia S."/>
        </authorList>
    </citation>
    <scope>NUCLEOTIDE SEQUENCE [LARGE SCALE GENOMIC DNA]</scope>
    <source>
        <strain evidence="2">Urdbean</strain>
    </source>
</reference>
<evidence type="ECO:0000313" key="3">
    <source>
        <dbReference type="Proteomes" id="UP001374535"/>
    </source>
</evidence>
<organism evidence="2 3">
    <name type="scientific">Vigna mungo</name>
    <name type="common">Black gram</name>
    <name type="synonym">Phaseolus mungo</name>
    <dbReference type="NCBI Taxonomy" id="3915"/>
    <lineage>
        <taxon>Eukaryota</taxon>
        <taxon>Viridiplantae</taxon>
        <taxon>Streptophyta</taxon>
        <taxon>Embryophyta</taxon>
        <taxon>Tracheophyta</taxon>
        <taxon>Spermatophyta</taxon>
        <taxon>Magnoliopsida</taxon>
        <taxon>eudicotyledons</taxon>
        <taxon>Gunneridae</taxon>
        <taxon>Pentapetalae</taxon>
        <taxon>rosids</taxon>
        <taxon>fabids</taxon>
        <taxon>Fabales</taxon>
        <taxon>Fabaceae</taxon>
        <taxon>Papilionoideae</taxon>
        <taxon>50 kb inversion clade</taxon>
        <taxon>NPAAA clade</taxon>
        <taxon>indigoferoid/millettioid clade</taxon>
        <taxon>Phaseoleae</taxon>
        <taxon>Vigna</taxon>
    </lineage>
</organism>
<dbReference type="AlphaFoldDB" id="A0AAQ3MIS4"/>
<feature type="compositionally biased region" description="Polar residues" evidence="1">
    <location>
        <begin position="165"/>
        <end position="178"/>
    </location>
</feature>
<evidence type="ECO:0000313" key="2">
    <source>
        <dbReference type="EMBL" id="WVY91523.1"/>
    </source>
</evidence>
<sequence length="272" mass="29464">METNPFINVISGKGRGHPQQGGTKPTRKCEFCGRLRQTTDSCFQKNNINPTKCTHCDRVGHSSDVCYTKFGYPPGHPKYPGKPRPFNNRNTFSSSGATTGGNKNNVTASSSSDVAPTLINEGERKDVSTMGQGLHITMAQFQQLMSLLNKAFGSGGGNSEIPSRANLSHSNPNQSHNSGLGKPNPDSQSTPPGTLPKTQRPNANTPSSSPERSFSLFPETTTSNPNSISPEIQTRHTPTPIVVPPPCRSERDTHPPPYLSEYQYKLPSLKFA</sequence>
<dbReference type="Proteomes" id="UP001374535">
    <property type="component" value="Chromosome 11"/>
</dbReference>
<dbReference type="EMBL" id="CP144690">
    <property type="protein sequence ID" value="WVY91523.1"/>
    <property type="molecule type" value="Genomic_DNA"/>
</dbReference>
<keyword evidence="3" id="KW-1185">Reference proteome</keyword>
<protein>
    <submittedName>
        <fullName evidence="2">Uncharacterized protein</fullName>
    </submittedName>
</protein>